<name>A0A2N1JHJ3_9BASI</name>
<dbReference type="OrthoDB" id="2516at2759"/>
<sequence>MVLYLIGLGLADEEDITLKGLRAVQSCDKVYLESYTSILLVDDFKAHMELLYGKNITPAHRETVELEADDILSAAYHGNVAFLVVGDPLSATTHADLILRAKNFHIPGASSPSPVPVQIIHNASITTAIGSSGLAGYNFGQTVSIPFWTEEWRPDSWLGRIGENMGLGLHTLCLSDIKVREQSIEDMSRGIIRYQPPRYMLIPQLIRQLIAAANEHRVDYLDPERTLAVALCRMGAKTRTEAGRTRKGELIVAGTLAELLSYTEPTAAQKEQDEKEDEEYEEENPTVSEKEMDERREARTIQRAIEFWGEPLHSLVLVGRQLHPMEVAYGESLVREGSRWKQVAIEVYGSRE</sequence>
<keyword evidence="7" id="KW-0808">Transferase</keyword>
<evidence type="ECO:0000256" key="9">
    <source>
        <dbReference type="ARBA" id="ARBA00035662"/>
    </source>
</evidence>
<dbReference type="SUPFAM" id="SSF53790">
    <property type="entry name" value="Tetrapyrrole methylase"/>
    <property type="match status" value="1"/>
</dbReference>
<evidence type="ECO:0000256" key="3">
    <source>
        <dbReference type="ARBA" id="ARBA00006729"/>
    </source>
</evidence>
<keyword evidence="5" id="KW-0488">Methylation</keyword>
<comment type="catalytic activity">
    <reaction evidence="10">
        <text>2-[(3S)-amino-3-carboxypropyl]-L-histidyl-[translation elongation factor 2] + 4 S-adenosyl-L-methionine = diphthine methyl ester-[translation elongation factor 2] + 4 S-adenosyl-L-homocysteine + 3 H(+)</text>
        <dbReference type="Rhea" id="RHEA:42652"/>
        <dbReference type="Rhea" id="RHEA-COMP:9749"/>
        <dbReference type="Rhea" id="RHEA-COMP:10173"/>
        <dbReference type="ChEBI" id="CHEBI:15378"/>
        <dbReference type="ChEBI" id="CHEBI:57856"/>
        <dbReference type="ChEBI" id="CHEBI:59789"/>
        <dbReference type="ChEBI" id="CHEBI:73995"/>
        <dbReference type="ChEBI" id="CHEBI:79005"/>
        <dbReference type="EC" id="2.1.1.314"/>
    </reaction>
</comment>
<evidence type="ECO:0000256" key="11">
    <source>
        <dbReference type="SAM" id="MobiDB-lite"/>
    </source>
</evidence>
<evidence type="ECO:0000256" key="5">
    <source>
        <dbReference type="ARBA" id="ARBA00022481"/>
    </source>
</evidence>
<comment type="similarity">
    <text evidence="9">In the N-terminal section; belongs to the precorrin methyltransferase family.</text>
</comment>
<dbReference type="Pfam" id="PF00590">
    <property type="entry name" value="TP_methylase"/>
    <property type="match status" value="1"/>
</dbReference>
<evidence type="ECO:0000256" key="6">
    <source>
        <dbReference type="ARBA" id="ARBA00022603"/>
    </source>
</evidence>
<dbReference type="AlphaFoldDB" id="A0A2N1JHJ3"/>
<dbReference type="NCBIfam" id="TIGR00522">
    <property type="entry name" value="dph5"/>
    <property type="match status" value="1"/>
</dbReference>
<dbReference type="Gene3D" id="3.40.1010.10">
    <property type="entry name" value="Cobalt-precorrin-4 Transmethylase, Domain 1"/>
    <property type="match status" value="1"/>
</dbReference>
<accession>A0A2N1JHJ3</accession>
<evidence type="ECO:0000256" key="4">
    <source>
        <dbReference type="ARBA" id="ARBA00011927"/>
    </source>
</evidence>
<feature type="domain" description="Tetrapyrrole methylase" evidence="12">
    <location>
        <begin position="3"/>
        <end position="175"/>
    </location>
</feature>
<keyword evidence="14" id="KW-1185">Reference proteome</keyword>
<evidence type="ECO:0000256" key="8">
    <source>
        <dbReference type="ARBA" id="ARBA00022691"/>
    </source>
</evidence>
<proteinExistence type="inferred from homology"/>
<keyword evidence="6" id="KW-0489">Methyltransferase</keyword>
<dbReference type="GO" id="GO:0141133">
    <property type="term" value="F:diphthine methyl ester synthase activity"/>
    <property type="evidence" value="ECO:0007669"/>
    <property type="project" value="UniProtKB-EC"/>
</dbReference>
<evidence type="ECO:0000259" key="12">
    <source>
        <dbReference type="Pfam" id="PF00590"/>
    </source>
</evidence>
<dbReference type="Proteomes" id="UP000232875">
    <property type="component" value="Unassembled WGS sequence"/>
</dbReference>
<dbReference type="CDD" id="cd11647">
    <property type="entry name" value="DHP5_DphB"/>
    <property type="match status" value="1"/>
</dbReference>
<dbReference type="GO" id="GO:0017183">
    <property type="term" value="P:protein histidyl modification to diphthamide"/>
    <property type="evidence" value="ECO:0007669"/>
    <property type="project" value="UniProtKB-UniPathway"/>
</dbReference>
<feature type="region of interest" description="Disordered" evidence="11">
    <location>
        <begin position="263"/>
        <end position="295"/>
    </location>
</feature>
<dbReference type="InterPro" id="IPR000878">
    <property type="entry name" value="4pyrrol_Mease"/>
</dbReference>
<gene>
    <name evidence="13" type="primary">DPH5</name>
    <name evidence="13" type="ORF">MVES_000097</name>
</gene>
<dbReference type="InterPro" id="IPR035996">
    <property type="entry name" value="4pyrrol_Methylase_sf"/>
</dbReference>
<keyword evidence="8" id="KW-0949">S-adenosyl-L-methionine</keyword>
<dbReference type="EC" id="2.1.1.314" evidence="4"/>
<dbReference type="InterPro" id="IPR014776">
    <property type="entry name" value="4pyrrole_Mease_sub2"/>
</dbReference>
<dbReference type="InterPro" id="IPR004551">
    <property type="entry name" value="Dphthn_synthase"/>
</dbReference>
<dbReference type="EMBL" id="KZ454987">
    <property type="protein sequence ID" value="PKI86023.1"/>
    <property type="molecule type" value="Genomic_DNA"/>
</dbReference>
<dbReference type="PANTHER" id="PTHR10882">
    <property type="entry name" value="DIPHTHINE SYNTHASE"/>
    <property type="match status" value="1"/>
</dbReference>
<dbReference type="PANTHER" id="PTHR10882:SF0">
    <property type="entry name" value="DIPHTHINE METHYL ESTER SYNTHASE"/>
    <property type="match status" value="1"/>
</dbReference>
<protein>
    <recommendedName>
        <fullName evidence="4">diphthine methyl ester synthase</fullName>
        <ecNumber evidence="4">2.1.1.314</ecNumber>
    </recommendedName>
</protein>
<dbReference type="GO" id="GO:0032259">
    <property type="term" value="P:methylation"/>
    <property type="evidence" value="ECO:0007669"/>
    <property type="project" value="UniProtKB-KW"/>
</dbReference>
<evidence type="ECO:0000313" key="13">
    <source>
        <dbReference type="EMBL" id="PKI86023.1"/>
    </source>
</evidence>
<dbReference type="UniPathway" id="UPA00559"/>
<reference evidence="13 14" key="1">
    <citation type="submission" date="2017-10" db="EMBL/GenBank/DDBJ databases">
        <title>A novel species of cold-tolerant Malassezia isolated from bats.</title>
        <authorList>
            <person name="Lorch J.M."/>
            <person name="Palmer J.M."/>
            <person name="Vanderwolf K.J."/>
            <person name="Schmidt K.Z."/>
            <person name="Verant M.L."/>
            <person name="Weller T.J."/>
            <person name="Blehert D.S."/>
        </authorList>
    </citation>
    <scope>NUCLEOTIDE SEQUENCE [LARGE SCALE GENOMIC DNA]</scope>
    <source>
        <strain evidence="13 14">NWHC:44797-103</strain>
    </source>
</reference>
<feature type="compositionally biased region" description="Acidic residues" evidence="11">
    <location>
        <begin position="274"/>
        <end position="284"/>
    </location>
</feature>
<evidence type="ECO:0000256" key="2">
    <source>
        <dbReference type="ARBA" id="ARBA00005156"/>
    </source>
</evidence>
<comment type="similarity">
    <text evidence="3">Belongs to the diphthine synthase family.</text>
</comment>
<evidence type="ECO:0000256" key="1">
    <source>
        <dbReference type="ARBA" id="ARBA00004006"/>
    </source>
</evidence>
<dbReference type="InterPro" id="IPR014777">
    <property type="entry name" value="4pyrrole_Mease_sub1"/>
</dbReference>
<dbReference type="Gene3D" id="3.30.950.10">
    <property type="entry name" value="Methyltransferase, Cobalt-precorrin-4 Transmethylase, Domain 2"/>
    <property type="match status" value="1"/>
</dbReference>
<evidence type="ECO:0000256" key="10">
    <source>
        <dbReference type="ARBA" id="ARBA00048752"/>
    </source>
</evidence>
<organism evidence="13 14">
    <name type="scientific">Malassezia vespertilionis</name>
    <dbReference type="NCBI Taxonomy" id="2020962"/>
    <lineage>
        <taxon>Eukaryota</taxon>
        <taxon>Fungi</taxon>
        <taxon>Dikarya</taxon>
        <taxon>Basidiomycota</taxon>
        <taxon>Ustilaginomycotina</taxon>
        <taxon>Malasseziomycetes</taxon>
        <taxon>Malasseziales</taxon>
        <taxon>Malasseziaceae</taxon>
        <taxon>Malassezia</taxon>
    </lineage>
</organism>
<comment type="function">
    <text evidence="1">S-adenosyl-L-methionine-dependent methyltransferase that catalyzes four methylations of the modified target histidine residue in translation elongation factor 2 (EF-2), to form an intermediate called diphthine methyl ester. The four successive methylation reactions represent the second step of diphthamide biosynthesis.</text>
</comment>
<evidence type="ECO:0000256" key="7">
    <source>
        <dbReference type="ARBA" id="ARBA00022679"/>
    </source>
</evidence>
<evidence type="ECO:0000313" key="14">
    <source>
        <dbReference type="Proteomes" id="UP000232875"/>
    </source>
</evidence>
<dbReference type="STRING" id="2020962.A0A2N1JHJ3"/>
<comment type="pathway">
    <text evidence="2">Protein modification; peptidyl-diphthamide biosynthesis.</text>
</comment>